<reference evidence="2 3" key="1">
    <citation type="submission" date="2020-08" db="EMBL/GenBank/DDBJ databases">
        <title>Croceimicrobium hydrocarbonivorans gen. nov., sp. nov., a novel marine bacterium isolated from a bacterial consortium that degrades polyethylene terephthalate.</title>
        <authorList>
            <person name="Liu R."/>
        </authorList>
    </citation>
    <scope>NUCLEOTIDE SEQUENCE [LARGE SCALE GENOMIC DNA]</scope>
    <source>
        <strain evidence="2 3">A20-9</strain>
    </source>
</reference>
<dbReference type="PANTHER" id="PTHR30535:SF4">
    <property type="entry name" value="HEMIN-BINDING PERIPLASMIC PROTEIN HMUT"/>
    <property type="match status" value="1"/>
</dbReference>
<dbReference type="InterPro" id="IPR002491">
    <property type="entry name" value="ABC_transptr_periplasmic_BD"/>
</dbReference>
<dbReference type="SUPFAM" id="SSF53807">
    <property type="entry name" value="Helical backbone' metal receptor"/>
    <property type="match status" value="1"/>
</dbReference>
<dbReference type="Pfam" id="PF01497">
    <property type="entry name" value="Peripla_BP_2"/>
    <property type="match status" value="1"/>
</dbReference>
<evidence type="ECO:0000259" key="1">
    <source>
        <dbReference type="PROSITE" id="PS50983"/>
    </source>
</evidence>
<feature type="domain" description="Fe/B12 periplasmic-binding" evidence="1">
    <location>
        <begin position="34"/>
        <end position="291"/>
    </location>
</feature>
<protein>
    <submittedName>
        <fullName evidence="2">ABC transporter substrate-binding protein</fullName>
    </submittedName>
</protein>
<evidence type="ECO:0000313" key="3">
    <source>
        <dbReference type="Proteomes" id="UP000516305"/>
    </source>
</evidence>
<evidence type="ECO:0000313" key="2">
    <source>
        <dbReference type="EMBL" id="QNR25501.1"/>
    </source>
</evidence>
<keyword evidence="3" id="KW-1185">Reference proteome</keyword>
<dbReference type="PROSITE" id="PS50983">
    <property type="entry name" value="FE_B12_PBP"/>
    <property type="match status" value="1"/>
</dbReference>
<sequence length="291" mass="32295">MKNLYISALVLLLGAQGCGRFQNAENESKAPQNRMVCLSKQYTELLYALDLDSNLVAVDLSSTYPPETAQLTTVGYHRALSAEAVLAVEPSLILHDNNIGPEHVQKQLENSGVPIKAFETKSRDWAGTLDLIREMGSYFKVGSKADSLIISMHRAMEQIKREQDSSLTKPKVLVIHFGRASNVYLVMTSKSTGAKMIELAGGTVPFDGKGGMRPLSPEVFAEMNPDIILMTNFGYDRLGGLEEILNLPGVRHTKAAQEGRIYRIEEHDLVYFGPRSPENIQLIRKFIRDEA</sequence>
<dbReference type="PANTHER" id="PTHR30535">
    <property type="entry name" value="VITAMIN B12-BINDING PROTEIN"/>
    <property type="match status" value="1"/>
</dbReference>
<dbReference type="KEGG" id="chyd:H4K34_06580"/>
<dbReference type="RefSeq" id="WP_210760028.1">
    <property type="nucleotide sequence ID" value="NZ_CP060139.1"/>
</dbReference>
<accession>A0A7H0VIF3</accession>
<dbReference type="PROSITE" id="PS51257">
    <property type="entry name" value="PROKAR_LIPOPROTEIN"/>
    <property type="match status" value="1"/>
</dbReference>
<dbReference type="AlphaFoldDB" id="A0A7H0VIF3"/>
<gene>
    <name evidence="2" type="ORF">H4K34_06580</name>
</gene>
<proteinExistence type="predicted"/>
<name>A0A7H0VIF3_9FLAO</name>
<dbReference type="Gene3D" id="3.40.50.1980">
    <property type="entry name" value="Nitrogenase molybdenum iron protein domain"/>
    <property type="match status" value="2"/>
</dbReference>
<organism evidence="2 3">
    <name type="scientific">Croceimicrobium hydrocarbonivorans</name>
    <dbReference type="NCBI Taxonomy" id="2761580"/>
    <lineage>
        <taxon>Bacteria</taxon>
        <taxon>Pseudomonadati</taxon>
        <taxon>Bacteroidota</taxon>
        <taxon>Flavobacteriia</taxon>
        <taxon>Flavobacteriales</taxon>
        <taxon>Owenweeksiaceae</taxon>
        <taxon>Croceimicrobium</taxon>
    </lineage>
</organism>
<dbReference type="Proteomes" id="UP000516305">
    <property type="component" value="Chromosome"/>
</dbReference>
<dbReference type="InterPro" id="IPR050902">
    <property type="entry name" value="ABC_Transporter_SBP"/>
</dbReference>
<dbReference type="EMBL" id="CP060139">
    <property type="protein sequence ID" value="QNR25501.1"/>
    <property type="molecule type" value="Genomic_DNA"/>
</dbReference>